<gene>
    <name evidence="6" type="ORF">HY30_05980</name>
</gene>
<name>A0A062U8M8_9PROT</name>
<dbReference type="GO" id="GO:0051119">
    <property type="term" value="F:sugar transmembrane transporter activity"/>
    <property type="evidence" value="ECO:0007669"/>
    <property type="project" value="InterPro"/>
</dbReference>
<evidence type="ECO:0000313" key="7">
    <source>
        <dbReference type="Proteomes" id="UP000027190"/>
    </source>
</evidence>
<dbReference type="NCBIfam" id="NF037968">
    <property type="entry name" value="SemiSWEET_2"/>
    <property type="match status" value="1"/>
</dbReference>
<evidence type="ECO:0000256" key="3">
    <source>
        <dbReference type="ARBA" id="ARBA00022989"/>
    </source>
</evidence>
<keyword evidence="4 5" id="KW-0472">Membrane</keyword>
<dbReference type="Pfam" id="PF04193">
    <property type="entry name" value="PQ-loop"/>
    <property type="match status" value="1"/>
</dbReference>
<keyword evidence="7" id="KW-1185">Reference proteome</keyword>
<sequence length="102" mass="10664">MAEYIGFLAAILTTASFVPQAVKILRTRQTEGISLIMYAMFTLGVAVWLAYGIMLASPSIIAANFVTFCLASTILILKAKAVFAPPQPIAQGATAATSAPIA</sequence>
<protein>
    <recommendedName>
        <fullName evidence="8">Glutathione synthetase</fullName>
    </recommendedName>
</protein>
<accession>A0A062U8M8</accession>
<dbReference type="InterPro" id="IPR047662">
    <property type="entry name" value="SemiSWEET"/>
</dbReference>
<dbReference type="GO" id="GO:0016020">
    <property type="term" value="C:membrane"/>
    <property type="evidence" value="ECO:0007669"/>
    <property type="project" value="UniProtKB-SubCell"/>
</dbReference>
<dbReference type="RefSeq" id="WP_051615451.1">
    <property type="nucleotide sequence ID" value="NZ_AWFG01000041.1"/>
</dbReference>
<organism evidence="6 7">
    <name type="scientific">Hyphomonas chukchiensis</name>
    <dbReference type="NCBI Taxonomy" id="1280947"/>
    <lineage>
        <taxon>Bacteria</taxon>
        <taxon>Pseudomonadati</taxon>
        <taxon>Pseudomonadota</taxon>
        <taxon>Alphaproteobacteria</taxon>
        <taxon>Hyphomonadales</taxon>
        <taxon>Hyphomonadaceae</taxon>
        <taxon>Hyphomonas</taxon>
    </lineage>
</organism>
<comment type="caution">
    <text evidence="6">The sequence shown here is derived from an EMBL/GenBank/DDBJ whole genome shotgun (WGS) entry which is preliminary data.</text>
</comment>
<keyword evidence="2 5" id="KW-0812">Transmembrane</keyword>
<dbReference type="STRING" id="1280947.HY30_05980"/>
<feature type="transmembrane region" description="Helical" evidence="5">
    <location>
        <begin position="6"/>
        <end position="25"/>
    </location>
</feature>
<feature type="transmembrane region" description="Helical" evidence="5">
    <location>
        <begin position="32"/>
        <end position="54"/>
    </location>
</feature>
<reference evidence="6 7" key="1">
    <citation type="journal article" date="2014" name="Antonie Van Leeuwenhoek">
        <title>Hyphomonas beringensis sp. nov. and Hyphomonas chukchiensis sp. nov., isolated from surface seawater of the Bering Sea and Chukchi Sea.</title>
        <authorList>
            <person name="Li C."/>
            <person name="Lai Q."/>
            <person name="Li G."/>
            <person name="Dong C."/>
            <person name="Wang J."/>
            <person name="Liao Y."/>
            <person name="Shao Z."/>
        </authorList>
    </citation>
    <scope>NUCLEOTIDE SEQUENCE [LARGE SCALE GENOMIC DNA]</scope>
    <source>
        <strain evidence="6 7">BH-BN04-4</strain>
    </source>
</reference>
<proteinExistence type="predicted"/>
<dbReference type="Gene3D" id="1.20.1280.290">
    <property type="match status" value="1"/>
</dbReference>
<dbReference type="Proteomes" id="UP000027190">
    <property type="component" value="Unassembled WGS sequence"/>
</dbReference>
<dbReference type="EMBL" id="AWFG01000041">
    <property type="protein sequence ID" value="KCZ56661.1"/>
    <property type="molecule type" value="Genomic_DNA"/>
</dbReference>
<keyword evidence="3 5" id="KW-1133">Transmembrane helix</keyword>
<evidence type="ECO:0000256" key="1">
    <source>
        <dbReference type="ARBA" id="ARBA00004141"/>
    </source>
</evidence>
<evidence type="ECO:0000256" key="5">
    <source>
        <dbReference type="SAM" id="Phobius"/>
    </source>
</evidence>
<feature type="transmembrane region" description="Helical" evidence="5">
    <location>
        <begin position="60"/>
        <end position="77"/>
    </location>
</feature>
<evidence type="ECO:0000256" key="4">
    <source>
        <dbReference type="ARBA" id="ARBA00023136"/>
    </source>
</evidence>
<dbReference type="eggNOG" id="COG4095">
    <property type="taxonomic scope" value="Bacteria"/>
</dbReference>
<evidence type="ECO:0008006" key="8">
    <source>
        <dbReference type="Google" id="ProtNLM"/>
    </source>
</evidence>
<dbReference type="AlphaFoldDB" id="A0A062U8M8"/>
<evidence type="ECO:0000313" key="6">
    <source>
        <dbReference type="EMBL" id="KCZ56661.1"/>
    </source>
</evidence>
<dbReference type="OrthoDB" id="9814012at2"/>
<comment type="subcellular location">
    <subcellularLocation>
        <location evidence="1">Membrane</location>
        <topology evidence="1">Multi-pass membrane protein</topology>
    </subcellularLocation>
</comment>
<dbReference type="InterPro" id="IPR006603">
    <property type="entry name" value="PQ-loop_rpt"/>
</dbReference>
<evidence type="ECO:0000256" key="2">
    <source>
        <dbReference type="ARBA" id="ARBA00022692"/>
    </source>
</evidence>